<protein>
    <submittedName>
        <fullName evidence="1">Uncharacterized protein</fullName>
    </submittedName>
</protein>
<proteinExistence type="predicted"/>
<evidence type="ECO:0000313" key="2">
    <source>
        <dbReference type="Proteomes" id="UP000054172"/>
    </source>
</evidence>
<reference evidence="1" key="1">
    <citation type="submission" date="2015-08" db="EMBL/GenBank/DDBJ databases">
        <title>Candidatus Bacteriodes Periocalifornicus.</title>
        <authorList>
            <person name="McLean J.S."/>
            <person name="Kelley S."/>
        </authorList>
    </citation>
    <scope>NUCLEOTIDE SEQUENCE [LARGE SCALE GENOMIC DNA]</scope>
    <source>
        <strain evidence="1">12B</strain>
    </source>
</reference>
<organism evidence="1 2">
    <name type="scientific">Candidatus [Bacteroides] periocalifornicus</name>
    <dbReference type="NCBI Taxonomy" id="1702214"/>
    <lineage>
        <taxon>Bacteria</taxon>
        <taxon>Pseudomonadati</taxon>
        <taxon>Bacteroidota</taxon>
    </lineage>
</organism>
<sequence>MGKYYTATLVIFTLSLLSLAGNGQTKRIALAQGLHSGLPDSTNALIARKLGALIDGSWAKAIDTSLVDREDYDFNLNFLIGLPSFTRPDSTHRHLQPRLVNIYPLGGACYALQLAYVGEGELAGMLNLSSCVNKGQVTFGSPLRYNTFGWKVQQVGTLTLHYRDTFNMARAELFHTKNTQMAERFALPVRRWEMYLSRNFQESRQLQGVTFEARWNGEVGRGDINDPRFLFPVMGNVDYTHDLLHIYAAAIRGRARNAIECGLAYWWANVDYVDSVGHSPDLNDLLPVFRRYLDEHPTDLLQLFEEDPPDRLLPYGAPMKTSVRQIMGGLIWERLYRERGTEGILDLLKCGKGLDNLFTALDRLLGINRGNFDREMRGMLDA</sequence>
<dbReference type="EMBL" id="LIIK01000002">
    <property type="protein sequence ID" value="KQM09640.1"/>
    <property type="molecule type" value="Genomic_DNA"/>
</dbReference>
<gene>
    <name evidence="1" type="ORF">AL399_00955</name>
</gene>
<comment type="caution">
    <text evidence="1">The sequence shown here is derived from an EMBL/GenBank/DDBJ whole genome shotgun (WGS) entry which is preliminary data.</text>
</comment>
<dbReference type="AlphaFoldDB" id="A0A0Q4B8S9"/>
<dbReference type="Proteomes" id="UP000054172">
    <property type="component" value="Unassembled WGS sequence"/>
</dbReference>
<keyword evidence="2" id="KW-1185">Reference proteome</keyword>
<name>A0A0Q4B8S9_9BACT</name>
<accession>A0A0Q4B8S9</accession>
<evidence type="ECO:0000313" key="1">
    <source>
        <dbReference type="EMBL" id="KQM09640.1"/>
    </source>
</evidence>
<dbReference type="PATRIC" id="fig|1702214.3.peg.844"/>